<dbReference type="RefSeq" id="XP_067492456.1">
    <property type="nucleotide sequence ID" value="XM_067634382.1"/>
</dbReference>
<organism evidence="1 2">
    <name type="scientific">Arthrobotrys flagrans</name>
    <name type="common">Nematode-trapping fungus</name>
    <name type="synonym">Trichothecium flagrans</name>
    <dbReference type="NCBI Taxonomy" id="97331"/>
    <lineage>
        <taxon>Eukaryota</taxon>
        <taxon>Fungi</taxon>
        <taxon>Dikarya</taxon>
        <taxon>Ascomycota</taxon>
        <taxon>Pezizomycotina</taxon>
        <taxon>Orbiliomycetes</taxon>
        <taxon>Orbiliales</taxon>
        <taxon>Orbiliaceae</taxon>
        <taxon>Arthrobotrys</taxon>
    </lineage>
</organism>
<sequence>MSSEFYLTASRVQNALRAVQYHQRNLVVSLWGHILNIEFSREDGWYFRYHVHLYPGVLPYRLLPQWRRWQHSPSVRANRCYLLVITWPHDSYEFGRHRKFGDDTREAILQVMTLSPNDEISDFHITIAVANELAVEFWVWTGRQYGRPDLKRLVVEDKDDGREISGPLHVVDDAEKVHRVLQHVKGRAESLVDTDGIDLS</sequence>
<dbReference type="VEuPathDB" id="FungiDB:DFL_005163"/>
<accession>A0A437A6X2</accession>
<proteinExistence type="predicted"/>
<dbReference type="GeneID" id="93587474"/>
<dbReference type="Proteomes" id="UP000283090">
    <property type="component" value="Unassembled WGS sequence"/>
</dbReference>
<dbReference type="EMBL" id="SAEB01000006">
    <property type="protein sequence ID" value="RVD86912.1"/>
    <property type="molecule type" value="Genomic_DNA"/>
</dbReference>
<comment type="caution">
    <text evidence="1">The sequence shown here is derived from an EMBL/GenBank/DDBJ whole genome shotgun (WGS) entry which is preliminary data.</text>
</comment>
<keyword evidence="2" id="KW-1185">Reference proteome</keyword>
<reference evidence="1 2" key="1">
    <citation type="submission" date="2019-01" db="EMBL/GenBank/DDBJ databases">
        <title>Intercellular communication is required for trap formation in the nematode-trapping fungus Duddingtonia flagrans.</title>
        <authorList>
            <person name="Youssar L."/>
            <person name="Wernet V."/>
            <person name="Hensel N."/>
            <person name="Hildebrandt H.-G."/>
            <person name="Fischer R."/>
        </authorList>
    </citation>
    <scope>NUCLEOTIDE SEQUENCE [LARGE SCALE GENOMIC DNA]</scope>
    <source>
        <strain evidence="1 2">CBS H-5679</strain>
    </source>
</reference>
<evidence type="ECO:0000313" key="1">
    <source>
        <dbReference type="EMBL" id="RVD86912.1"/>
    </source>
</evidence>
<dbReference type="OrthoDB" id="5272630at2759"/>
<evidence type="ECO:0000313" key="2">
    <source>
        <dbReference type="Proteomes" id="UP000283090"/>
    </source>
</evidence>
<dbReference type="AlphaFoldDB" id="A0A437A6X2"/>
<protein>
    <submittedName>
        <fullName evidence="1">Uncharacterized protein</fullName>
    </submittedName>
</protein>
<gene>
    <name evidence="1" type="ORF">DFL_005163</name>
</gene>
<name>A0A437A6X2_ARTFL</name>